<dbReference type="EMBL" id="JARBJD010000166">
    <property type="protein sequence ID" value="KAK2948922.1"/>
    <property type="molecule type" value="Genomic_DNA"/>
</dbReference>
<comment type="similarity">
    <text evidence="1">Belongs to the GAMAD family.</text>
</comment>
<keyword evidence="4" id="KW-1185">Reference proteome</keyword>
<protein>
    <submittedName>
        <fullName evidence="3">Dynein light chain roadblock-type 2</fullName>
    </submittedName>
</protein>
<evidence type="ECO:0000313" key="3">
    <source>
        <dbReference type="EMBL" id="KAK2948922.1"/>
    </source>
</evidence>
<proteinExistence type="inferred from homology"/>
<dbReference type="Pfam" id="PF03259">
    <property type="entry name" value="Robl_LC7"/>
    <property type="match status" value="1"/>
</dbReference>
<accession>A0ABQ9X8N4</accession>
<dbReference type="InterPro" id="IPR004942">
    <property type="entry name" value="Roadblock/LAMTOR2_dom"/>
</dbReference>
<sequence>MASAKPAEPQQPPSEIETTLTRMSQHPGVLGLLIATKDCKRTKIVAIDEESPLLLQKDEYASLCTSISGQALSVIRDIDPADKLLFMRIRTKKHEIIIAPEDDFTVICVQDPNTAS</sequence>
<name>A0ABQ9X8N4_9EUKA</name>
<evidence type="ECO:0000313" key="4">
    <source>
        <dbReference type="Proteomes" id="UP001281761"/>
    </source>
</evidence>
<gene>
    <name evidence="3" type="ORF">BLNAU_16140</name>
</gene>
<dbReference type="SUPFAM" id="SSF103196">
    <property type="entry name" value="Roadblock/LC7 domain"/>
    <property type="match status" value="1"/>
</dbReference>
<dbReference type="Proteomes" id="UP001281761">
    <property type="component" value="Unassembled WGS sequence"/>
</dbReference>
<reference evidence="3 4" key="1">
    <citation type="journal article" date="2022" name="bioRxiv">
        <title>Genomics of Preaxostyla Flagellates Illuminates Evolutionary Transitions and the Path Towards Mitochondrial Loss.</title>
        <authorList>
            <person name="Novak L.V.F."/>
            <person name="Treitli S.C."/>
            <person name="Pyrih J."/>
            <person name="Halakuc P."/>
            <person name="Pipaliya S.V."/>
            <person name="Vacek V."/>
            <person name="Brzon O."/>
            <person name="Soukal P."/>
            <person name="Eme L."/>
            <person name="Dacks J.B."/>
            <person name="Karnkowska A."/>
            <person name="Elias M."/>
            <person name="Hampl V."/>
        </authorList>
    </citation>
    <scope>NUCLEOTIDE SEQUENCE [LARGE SCALE GENOMIC DNA]</scope>
    <source>
        <strain evidence="3">NAU3</strain>
        <tissue evidence="3">Gut</tissue>
    </source>
</reference>
<comment type="caution">
    <text evidence="3">The sequence shown here is derived from an EMBL/GenBank/DDBJ whole genome shotgun (WGS) entry which is preliminary data.</text>
</comment>
<feature type="domain" description="Roadblock/LAMTOR2" evidence="2">
    <location>
        <begin position="16"/>
        <end position="110"/>
    </location>
</feature>
<evidence type="ECO:0000259" key="2">
    <source>
        <dbReference type="SMART" id="SM00960"/>
    </source>
</evidence>
<dbReference type="SMART" id="SM00960">
    <property type="entry name" value="Robl_LC7"/>
    <property type="match status" value="1"/>
</dbReference>
<evidence type="ECO:0000256" key="1">
    <source>
        <dbReference type="ARBA" id="ARBA00007191"/>
    </source>
</evidence>
<dbReference type="Gene3D" id="3.30.450.30">
    <property type="entry name" value="Dynein light chain 2a, cytoplasmic"/>
    <property type="match status" value="1"/>
</dbReference>
<dbReference type="PANTHER" id="PTHR10779">
    <property type="entry name" value="DYNEIN LIGHT CHAIN ROADBLOCK"/>
    <property type="match status" value="1"/>
</dbReference>
<organism evidence="3 4">
    <name type="scientific">Blattamonas nauphoetae</name>
    <dbReference type="NCBI Taxonomy" id="2049346"/>
    <lineage>
        <taxon>Eukaryota</taxon>
        <taxon>Metamonada</taxon>
        <taxon>Preaxostyla</taxon>
        <taxon>Oxymonadida</taxon>
        <taxon>Blattamonas</taxon>
    </lineage>
</organism>